<gene>
    <name evidence="9" type="ORF">Scep_015619</name>
</gene>
<evidence type="ECO:0000256" key="8">
    <source>
        <dbReference type="ARBA" id="ARBA00023303"/>
    </source>
</evidence>
<evidence type="ECO:0000256" key="3">
    <source>
        <dbReference type="ARBA" id="ARBA00022448"/>
    </source>
</evidence>
<evidence type="ECO:0000256" key="6">
    <source>
        <dbReference type="ARBA" id="ARBA00023065"/>
    </source>
</evidence>
<organism evidence="9 10">
    <name type="scientific">Stephania cephalantha</name>
    <dbReference type="NCBI Taxonomy" id="152367"/>
    <lineage>
        <taxon>Eukaryota</taxon>
        <taxon>Viridiplantae</taxon>
        <taxon>Streptophyta</taxon>
        <taxon>Embryophyta</taxon>
        <taxon>Tracheophyta</taxon>
        <taxon>Spermatophyta</taxon>
        <taxon>Magnoliopsida</taxon>
        <taxon>Ranunculales</taxon>
        <taxon>Menispermaceae</taxon>
        <taxon>Menispermoideae</taxon>
        <taxon>Cissampelideae</taxon>
        <taxon>Stephania</taxon>
    </lineage>
</organism>
<evidence type="ECO:0000313" key="10">
    <source>
        <dbReference type="Proteomes" id="UP001419268"/>
    </source>
</evidence>
<keyword evidence="5" id="KW-1133">Transmembrane helix</keyword>
<evidence type="ECO:0000256" key="5">
    <source>
        <dbReference type="ARBA" id="ARBA00022989"/>
    </source>
</evidence>
<evidence type="ECO:0000256" key="1">
    <source>
        <dbReference type="ARBA" id="ARBA00004141"/>
    </source>
</evidence>
<dbReference type="GO" id="GO:0034220">
    <property type="term" value="P:monoatomic ion transmembrane transport"/>
    <property type="evidence" value="ECO:0007669"/>
    <property type="project" value="UniProtKB-KW"/>
</dbReference>
<comment type="caution">
    <text evidence="9">The sequence shown here is derived from an EMBL/GenBank/DDBJ whole genome shotgun (WGS) entry which is preliminary data.</text>
</comment>
<dbReference type="InterPro" id="IPR020966">
    <property type="entry name" value="ALMT"/>
</dbReference>
<dbReference type="Proteomes" id="UP001419268">
    <property type="component" value="Unassembled WGS sequence"/>
</dbReference>
<dbReference type="EMBL" id="JBBNAG010000006">
    <property type="protein sequence ID" value="KAK9126773.1"/>
    <property type="molecule type" value="Genomic_DNA"/>
</dbReference>
<comment type="subcellular location">
    <subcellularLocation>
        <location evidence="1">Membrane</location>
        <topology evidence="1">Multi-pass membrane protein</topology>
    </subcellularLocation>
</comment>
<keyword evidence="7" id="KW-0472">Membrane</keyword>
<keyword evidence="6" id="KW-0406">Ion transport</keyword>
<comment type="similarity">
    <text evidence="2">Belongs to the aromatic acid exporter (TC 2.A.85) family.</text>
</comment>
<reference evidence="9 10" key="1">
    <citation type="submission" date="2024-01" db="EMBL/GenBank/DDBJ databases">
        <title>Genome assemblies of Stephania.</title>
        <authorList>
            <person name="Yang L."/>
        </authorList>
    </citation>
    <scope>NUCLEOTIDE SEQUENCE [LARGE SCALE GENOMIC DNA]</scope>
    <source>
        <strain evidence="9">JXDWG</strain>
        <tissue evidence="9">Leaf</tissue>
    </source>
</reference>
<dbReference type="GO" id="GO:0015743">
    <property type="term" value="P:malate transport"/>
    <property type="evidence" value="ECO:0007669"/>
    <property type="project" value="InterPro"/>
</dbReference>
<keyword evidence="4" id="KW-0812">Transmembrane</keyword>
<evidence type="ECO:0000256" key="4">
    <source>
        <dbReference type="ARBA" id="ARBA00022692"/>
    </source>
</evidence>
<dbReference type="PANTHER" id="PTHR31086">
    <property type="entry name" value="ALUMINUM-ACTIVATED MALATE TRANSPORTER 10"/>
    <property type="match status" value="1"/>
</dbReference>
<keyword evidence="3" id="KW-0813">Transport</keyword>
<protein>
    <submittedName>
        <fullName evidence="9">Uncharacterized protein</fullName>
    </submittedName>
</protein>
<dbReference type="Pfam" id="PF11744">
    <property type="entry name" value="ALMT"/>
    <property type="match status" value="1"/>
</dbReference>
<keyword evidence="10" id="KW-1185">Reference proteome</keyword>
<evidence type="ECO:0000256" key="2">
    <source>
        <dbReference type="ARBA" id="ARBA00007079"/>
    </source>
</evidence>
<accession>A0AAP0P1H5</accession>
<proteinExistence type="inferred from homology"/>
<dbReference type="GO" id="GO:0016020">
    <property type="term" value="C:membrane"/>
    <property type="evidence" value="ECO:0007669"/>
    <property type="project" value="UniProtKB-SubCell"/>
</dbReference>
<dbReference type="AlphaFoldDB" id="A0AAP0P1H5"/>
<evidence type="ECO:0000256" key="7">
    <source>
        <dbReference type="ARBA" id="ARBA00023136"/>
    </source>
</evidence>
<keyword evidence="8" id="KW-0407">Ion channel</keyword>
<evidence type="ECO:0000313" key="9">
    <source>
        <dbReference type="EMBL" id="KAK9126773.1"/>
    </source>
</evidence>
<sequence>MHLEIKKKQREDTNSSMYIWSQKTSFDVNQEETLVGFAIWEPPHGRYKMFKYPWKCYVKLSGGLRHCAFTVMALHGCILSEIQAPPERRQVFRNELGRVGAEGAKVLRLLAEKTNNQFHVEYRRLQV</sequence>
<name>A0AAP0P1H5_9MAGN</name>